<dbReference type="SUPFAM" id="SSF52540">
    <property type="entry name" value="P-loop containing nucleoside triphosphate hydrolases"/>
    <property type="match status" value="1"/>
</dbReference>
<keyword evidence="17" id="KW-0548">Nucleotidyltransferase</keyword>
<evidence type="ECO:0000256" key="2">
    <source>
        <dbReference type="ARBA" id="ARBA00000711"/>
    </source>
</evidence>
<dbReference type="OrthoDB" id="9788370at2"/>
<evidence type="ECO:0000313" key="17">
    <source>
        <dbReference type="EMBL" id="QFU75637.1"/>
    </source>
</evidence>
<evidence type="ECO:0000256" key="10">
    <source>
        <dbReference type="ARBA" id="ARBA00022741"/>
    </source>
</evidence>
<feature type="binding site" evidence="16">
    <location>
        <position position="82"/>
    </location>
    <ligand>
        <name>GTP</name>
        <dbReference type="ChEBI" id="CHEBI:37565"/>
    </ligand>
</feature>
<comment type="pathway">
    <text evidence="6 14">Cofactor biosynthesis; adenosylcobalamin biosynthesis; adenosylcobalamin from cob(II)yrinate a,c-diamide: step 5/7.</text>
</comment>
<comment type="catalytic activity">
    <reaction evidence="1 14">
        <text>adenosylcob(III)inamide + ATP = adenosylcob(III)inamide phosphate + ADP + H(+)</text>
        <dbReference type="Rhea" id="RHEA:15769"/>
        <dbReference type="ChEBI" id="CHEBI:2480"/>
        <dbReference type="ChEBI" id="CHEBI:15378"/>
        <dbReference type="ChEBI" id="CHEBI:30616"/>
        <dbReference type="ChEBI" id="CHEBI:58502"/>
        <dbReference type="ChEBI" id="CHEBI:456216"/>
        <dbReference type="EC" id="2.7.1.156"/>
    </reaction>
</comment>
<dbReference type="GO" id="GO:0043752">
    <property type="term" value="F:adenosylcobinamide kinase activity"/>
    <property type="evidence" value="ECO:0007669"/>
    <property type="project" value="UniProtKB-EC"/>
</dbReference>
<comment type="pathway">
    <text evidence="5 14">Cofactor biosynthesis; adenosylcobalamin biosynthesis; adenosylcobalamin from cob(II)yrinate a,c-diamide: step 6/7.</text>
</comment>
<feature type="binding site" evidence="16">
    <location>
        <begin position="7"/>
        <end position="14"/>
    </location>
    <ligand>
        <name>GTP</name>
        <dbReference type="ChEBI" id="CHEBI:37565"/>
    </ligand>
</feature>
<keyword evidence="11 14" id="KW-0418">Kinase</keyword>
<comment type="function">
    <text evidence="4 14">Catalyzes ATP-dependent phosphorylation of adenosylcobinamide and addition of GMP to adenosylcobinamide phosphate.</text>
</comment>
<evidence type="ECO:0000256" key="9">
    <source>
        <dbReference type="ARBA" id="ARBA00022679"/>
    </source>
</evidence>
<organism evidence="17 18">
    <name type="scientific">Halioglobus maricola</name>
    <dbReference type="NCBI Taxonomy" id="2601894"/>
    <lineage>
        <taxon>Bacteria</taxon>
        <taxon>Pseudomonadati</taxon>
        <taxon>Pseudomonadota</taxon>
        <taxon>Gammaproteobacteria</taxon>
        <taxon>Cellvibrionales</taxon>
        <taxon>Halieaceae</taxon>
        <taxon>Halioglobus</taxon>
    </lineage>
</organism>
<dbReference type="EC" id="2.7.1.156" evidence="14"/>
<dbReference type="Proteomes" id="UP000326287">
    <property type="component" value="Chromosome"/>
</dbReference>
<dbReference type="EC" id="2.7.7.62" evidence="14"/>
<dbReference type="PIRSF" id="PIRSF006135">
    <property type="entry name" value="CobU"/>
    <property type="match status" value="1"/>
</dbReference>
<dbReference type="GO" id="GO:0008820">
    <property type="term" value="F:cobinamide phosphate guanylyltransferase activity"/>
    <property type="evidence" value="ECO:0007669"/>
    <property type="project" value="UniProtKB-UniRule"/>
</dbReference>
<keyword evidence="10 14" id="KW-0547">Nucleotide-binding</keyword>
<protein>
    <recommendedName>
        <fullName evidence="14">Bifunctional adenosylcobalamin biosynthesis protein</fullName>
        <ecNumber evidence="14">2.7.1.156</ecNumber>
        <ecNumber evidence="14">2.7.7.62</ecNumber>
    </recommendedName>
</protein>
<dbReference type="CDD" id="cd00544">
    <property type="entry name" value="CobU"/>
    <property type="match status" value="1"/>
</dbReference>
<dbReference type="Gene3D" id="3.40.50.300">
    <property type="entry name" value="P-loop containing nucleotide triphosphate hydrolases"/>
    <property type="match status" value="1"/>
</dbReference>
<reference evidence="17 18" key="1">
    <citation type="submission" date="2019-02" db="EMBL/GenBank/DDBJ databases">
        <authorList>
            <person name="Li S.-H."/>
        </authorList>
    </citation>
    <scope>NUCLEOTIDE SEQUENCE [LARGE SCALE GENOMIC DNA]</scope>
    <source>
        <strain evidence="17 18">IMCC14385</strain>
    </source>
</reference>
<dbReference type="PANTHER" id="PTHR34848">
    <property type="match status" value="1"/>
</dbReference>
<proteinExistence type="inferred from homology"/>
<evidence type="ECO:0000313" key="18">
    <source>
        <dbReference type="Proteomes" id="UP000326287"/>
    </source>
</evidence>
<feature type="binding site" evidence="16">
    <location>
        <position position="60"/>
    </location>
    <ligand>
        <name>GTP</name>
        <dbReference type="ChEBI" id="CHEBI:37565"/>
    </ligand>
</feature>
<evidence type="ECO:0000256" key="15">
    <source>
        <dbReference type="PIRSR" id="PIRSR006135-1"/>
    </source>
</evidence>
<keyword evidence="12 14" id="KW-0067">ATP-binding</keyword>
<feature type="active site" description="GMP-histidine intermediate" evidence="15">
    <location>
        <position position="48"/>
    </location>
</feature>
<dbReference type="RefSeq" id="WP_152661744.1">
    <property type="nucleotide sequence ID" value="NZ_CP036422.1"/>
</dbReference>
<sequence length="167" mass="18456">MKHLILGGARSGKSRFAQQLAETQSDTPHLLATAEAGDEEMTARIARHQRDRSPKWQVKEEPLALAKQLANIDAPNACILVDCLSLWLSNCLHQKCWKQERNALMELLPGLQGELMLVSNEVGMGVIPMGELSRTFVDEVGWLHQDLAQHCDKVTVVIAGLPQTIKG</sequence>
<evidence type="ECO:0000256" key="5">
    <source>
        <dbReference type="ARBA" id="ARBA00004692"/>
    </source>
</evidence>
<comment type="catalytic activity">
    <reaction evidence="2 14">
        <text>adenosylcob(III)inamide phosphate + GTP + H(+) = adenosylcob(III)inamide-GDP + diphosphate</text>
        <dbReference type="Rhea" id="RHEA:22712"/>
        <dbReference type="ChEBI" id="CHEBI:15378"/>
        <dbReference type="ChEBI" id="CHEBI:33019"/>
        <dbReference type="ChEBI" id="CHEBI:37565"/>
        <dbReference type="ChEBI" id="CHEBI:58502"/>
        <dbReference type="ChEBI" id="CHEBI:60487"/>
        <dbReference type="EC" id="2.7.7.62"/>
    </reaction>
</comment>
<keyword evidence="13 14" id="KW-0342">GTP-binding</keyword>
<dbReference type="GO" id="GO:0005525">
    <property type="term" value="F:GTP binding"/>
    <property type="evidence" value="ECO:0007669"/>
    <property type="project" value="UniProtKB-UniRule"/>
</dbReference>
<keyword evidence="18" id="KW-1185">Reference proteome</keyword>
<keyword evidence="8 14" id="KW-0169">Cobalamin biosynthesis</keyword>
<dbReference type="KEGG" id="halc:EY643_08220"/>
<dbReference type="AlphaFoldDB" id="A0A5P9NII6"/>
<dbReference type="NCBIfam" id="NF004469">
    <property type="entry name" value="PRK05800.1"/>
    <property type="match status" value="1"/>
</dbReference>
<dbReference type="PANTHER" id="PTHR34848:SF1">
    <property type="entry name" value="BIFUNCTIONAL ADENOSYLCOBALAMIN BIOSYNTHESIS PROTEIN COBU"/>
    <property type="match status" value="1"/>
</dbReference>
<dbReference type="InterPro" id="IPR027417">
    <property type="entry name" value="P-loop_NTPase"/>
</dbReference>
<evidence type="ECO:0000256" key="6">
    <source>
        <dbReference type="ARBA" id="ARBA00005159"/>
    </source>
</evidence>
<keyword evidence="9 14" id="KW-0808">Transferase</keyword>
<evidence type="ECO:0000256" key="13">
    <source>
        <dbReference type="ARBA" id="ARBA00023134"/>
    </source>
</evidence>
<dbReference type="EMBL" id="CP036422">
    <property type="protein sequence ID" value="QFU75637.1"/>
    <property type="molecule type" value="Genomic_DNA"/>
</dbReference>
<dbReference type="UniPathway" id="UPA00148">
    <property type="reaction ID" value="UER00236"/>
</dbReference>
<evidence type="ECO:0000256" key="7">
    <source>
        <dbReference type="ARBA" id="ARBA00007490"/>
    </source>
</evidence>
<evidence type="ECO:0000256" key="1">
    <source>
        <dbReference type="ARBA" id="ARBA00000312"/>
    </source>
</evidence>
<evidence type="ECO:0000256" key="12">
    <source>
        <dbReference type="ARBA" id="ARBA00022840"/>
    </source>
</evidence>
<evidence type="ECO:0000256" key="3">
    <source>
        <dbReference type="ARBA" id="ARBA00001522"/>
    </source>
</evidence>
<evidence type="ECO:0000256" key="14">
    <source>
        <dbReference type="PIRNR" id="PIRNR006135"/>
    </source>
</evidence>
<dbReference type="Pfam" id="PF02283">
    <property type="entry name" value="CobU"/>
    <property type="match status" value="1"/>
</dbReference>
<dbReference type="GO" id="GO:0009236">
    <property type="term" value="P:cobalamin biosynthetic process"/>
    <property type="evidence" value="ECO:0007669"/>
    <property type="project" value="UniProtKB-UniRule"/>
</dbReference>
<dbReference type="InterPro" id="IPR003203">
    <property type="entry name" value="CobU/CobP"/>
</dbReference>
<accession>A0A5P9NII6</accession>
<feature type="binding site" evidence="16">
    <location>
        <begin position="32"/>
        <end position="34"/>
    </location>
    <ligand>
        <name>GTP</name>
        <dbReference type="ChEBI" id="CHEBI:37565"/>
    </ligand>
</feature>
<evidence type="ECO:0000256" key="16">
    <source>
        <dbReference type="PIRSR" id="PIRSR006135-2"/>
    </source>
</evidence>
<dbReference type="GO" id="GO:0005524">
    <property type="term" value="F:ATP binding"/>
    <property type="evidence" value="ECO:0007669"/>
    <property type="project" value="UniProtKB-UniRule"/>
</dbReference>
<evidence type="ECO:0000256" key="4">
    <source>
        <dbReference type="ARBA" id="ARBA00003889"/>
    </source>
</evidence>
<evidence type="ECO:0000256" key="8">
    <source>
        <dbReference type="ARBA" id="ARBA00022573"/>
    </source>
</evidence>
<gene>
    <name evidence="17" type="primary">cobU</name>
    <name evidence="17" type="ORF">EY643_08220</name>
</gene>
<evidence type="ECO:0000256" key="11">
    <source>
        <dbReference type="ARBA" id="ARBA00022777"/>
    </source>
</evidence>
<name>A0A5P9NII6_9GAMM</name>
<comment type="catalytic activity">
    <reaction evidence="3">
        <text>adenosylcob(III)inamide + GTP = adenosylcob(III)inamide phosphate + GDP + H(+)</text>
        <dbReference type="Rhea" id="RHEA:15765"/>
        <dbReference type="ChEBI" id="CHEBI:2480"/>
        <dbReference type="ChEBI" id="CHEBI:15378"/>
        <dbReference type="ChEBI" id="CHEBI:37565"/>
        <dbReference type="ChEBI" id="CHEBI:58189"/>
        <dbReference type="ChEBI" id="CHEBI:58502"/>
        <dbReference type="EC" id="2.7.1.156"/>
    </reaction>
</comment>
<comment type="similarity">
    <text evidence="7 14">Belongs to the CobU/CobP family.</text>
</comment>